<keyword evidence="2" id="KW-1185">Reference proteome</keyword>
<dbReference type="Proteomes" id="UP000006251">
    <property type="component" value="Unassembled WGS sequence"/>
</dbReference>
<proteinExistence type="predicted"/>
<comment type="caution">
    <text evidence="1">The sequence shown here is derived from an EMBL/GenBank/DDBJ whole genome shotgun (WGS) entry which is preliminary data.</text>
</comment>
<dbReference type="AlphaFoldDB" id="K6Z2J6"/>
<reference evidence="2" key="1">
    <citation type="journal article" date="2014" name="Environ. Microbiol.">
        <title>Comparative genomics of the marine bacterial genus Glaciecola reveals the high degree of genomic diversity and genomic characteristic for cold adaptation.</title>
        <authorList>
            <person name="Qin Q.L."/>
            <person name="Xie B.B."/>
            <person name="Yu Y."/>
            <person name="Shu Y.L."/>
            <person name="Rong J.C."/>
            <person name="Zhang Y.J."/>
            <person name="Zhao D.L."/>
            <person name="Chen X.L."/>
            <person name="Zhang X.Y."/>
            <person name="Chen B."/>
            <person name="Zhou B.C."/>
            <person name="Zhang Y.Z."/>
        </authorList>
    </citation>
    <scope>NUCLEOTIDE SEQUENCE [LARGE SCALE GENOMIC DNA]</scope>
    <source>
        <strain evidence="2">ACAM 615</strain>
    </source>
</reference>
<sequence length="58" mass="6720">MLRFLPKAEKQALLNPFNSKMATFTQGLKEDGKFDLKSIQTRHFICNNYAICINDKVK</sequence>
<gene>
    <name evidence="1" type="ORF">GPAL_3584</name>
</gene>
<protein>
    <submittedName>
        <fullName evidence="1">Uncharacterized protein</fullName>
    </submittedName>
</protein>
<evidence type="ECO:0000313" key="2">
    <source>
        <dbReference type="Proteomes" id="UP000006251"/>
    </source>
</evidence>
<name>K6Z2J6_9ALTE</name>
<evidence type="ECO:0000313" key="1">
    <source>
        <dbReference type="EMBL" id="GAC30426.1"/>
    </source>
</evidence>
<accession>K6Z2J6</accession>
<dbReference type="EMBL" id="BAEQ01000056">
    <property type="protein sequence ID" value="GAC30426.1"/>
    <property type="molecule type" value="Genomic_DNA"/>
</dbReference>
<organism evidence="1 2">
    <name type="scientific">Brumicola pallidula DSM 14239 = ACAM 615</name>
    <dbReference type="NCBI Taxonomy" id="1121922"/>
    <lineage>
        <taxon>Bacteria</taxon>
        <taxon>Pseudomonadati</taxon>
        <taxon>Pseudomonadota</taxon>
        <taxon>Gammaproteobacteria</taxon>
        <taxon>Alteromonadales</taxon>
        <taxon>Alteromonadaceae</taxon>
        <taxon>Brumicola</taxon>
    </lineage>
</organism>